<evidence type="ECO:0000313" key="2">
    <source>
        <dbReference type="EMBL" id="CAG8837961.1"/>
    </source>
</evidence>
<accession>A0A9N9PDQ2</accession>
<evidence type="ECO:0000313" key="3">
    <source>
        <dbReference type="Proteomes" id="UP000789759"/>
    </source>
</evidence>
<comment type="caution">
    <text evidence="2">The sequence shown here is derived from an EMBL/GenBank/DDBJ whole genome shotgun (WGS) entry which is preliminary data.</text>
</comment>
<protein>
    <submittedName>
        <fullName evidence="2">16603_t:CDS:1</fullName>
    </submittedName>
</protein>
<name>A0A9N9PDQ2_9GLOM</name>
<dbReference type="Proteomes" id="UP000789759">
    <property type="component" value="Unassembled WGS sequence"/>
</dbReference>
<dbReference type="SUPFAM" id="SSF53098">
    <property type="entry name" value="Ribonuclease H-like"/>
    <property type="match status" value="1"/>
</dbReference>
<dbReference type="OrthoDB" id="2425293at2759"/>
<dbReference type="InterPro" id="IPR008906">
    <property type="entry name" value="HATC_C_dom"/>
</dbReference>
<sequence>ELLDKVKAAIYLSLDELWDIPEKTALLATILDPRLKGLRFVNQDERINIQEKLRKKYQELKDNQDNILLATQDNDHKNSFSILSLLACDYLGVPATSVPSERLFSDANVHISARRTRLRPNL</sequence>
<gene>
    <name evidence="2" type="ORF">CPELLU_LOCUS21642</name>
</gene>
<reference evidence="2" key="1">
    <citation type="submission" date="2021-06" db="EMBL/GenBank/DDBJ databases">
        <authorList>
            <person name="Kallberg Y."/>
            <person name="Tangrot J."/>
            <person name="Rosling A."/>
        </authorList>
    </citation>
    <scope>NUCLEOTIDE SEQUENCE</scope>
    <source>
        <strain evidence="2">FL966</strain>
    </source>
</reference>
<evidence type="ECO:0000259" key="1">
    <source>
        <dbReference type="Pfam" id="PF05699"/>
    </source>
</evidence>
<dbReference type="Pfam" id="PF05699">
    <property type="entry name" value="Dimer_Tnp_hAT"/>
    <property type="match status" value="1"/>
</dbReference>
<dbReference type="AlphaFoldDB" id="A0A9N9PDQ2"/>
<keyword evidence="3" id="KW-1185">Reference proteome</keyword>
<organism evidence="2 3">
    <name type="scientific">Cetraspora pellucida</name>
    <dbReference type="NCBI Taxonomy" id="1433469"/>
    <lineage>
        <taxon>Eukaryota</taxon>
        <taxon>Fungi</taxon>
        <taxon>Fungi incertae sedis</taxon>
        <taxon>Mucoromycota</taxon>
        <taxon>Glomeromycotina</taxon>
        <taxon>Glomeromycetes</taxon>
        <taxon>Diversisporales</taxon>
        <taxon>Gigasporaceae</taxon>
        <taxon>Cetraspora</taxon>
    </lineage>
</organism>
<feature type="domain" description="HAT C-terminal dimerisation" evidence="1">
    <location>
        <begin position="74"/>
        <end position="120"/>
    </location>
</feature>
<dbReference type="EMBL" id="CAJVQA010082827">
    <property type="protein sequence ID" value="CAG8837961.1"/>
    <property type="molecule type" value="Genomic_DNA"/>
</dbReference>
<dbReference type="GO" id="GO:0046983">
    <property type="term" value="F:protein dimerization activity"/>
    <property type="evidence" value="ECO:0007669"/>
    <property type="project" value="InterPro"/>
</dbReference>
<feature type="non-terminal residue" evidence="2">
    <location>
        <position position="1"/>
    </location>
</feature>
<dbReference type="InterPro" id="IPR012337">
    <property type="entry name" value="RNaseH-like_sf"/>
</dbReference>
<proteinExistence type="predicted"/>
<feature type="non-terminal residue" evidence="2">
    <location>
        <position position="122"/>
    </location>
</feature>